<dbReference type="EMBL" id="PQIB02000014">
    <property type="protein sequence ID" value="RLM70199.1"/>
    <property type="molecule type" value="Genomic_DNA"/>
</dbReference>
<evidence type="ECO:0000313" key="3">
    <source>
        <dbReference type="EMBL" id="RLM70199.1"/>
    </source>
</evidence>
<dbReference type="OrthoDB" id="677746at2759"/>
<evidence type="ECO:0000313" key="4">
    <source>
        <dbReference type="Proteomes" id="UP000275267"/>
    </source>
</evidence>
<proteinExistence type="inferred from homology"/>
<dbReference type="GO" id="GO:0016747">
    <property type="term" value="F:acyltransferase activity, transferring groups other than amino-acyl groups"/>
    <property type="evidence" value="ECO:0007669"/>
    <property type="project" value="UniProtKB-ARBA"/>
</dbReference>
<dbReference type="PANTHER" id="PTHR31147">
    <property type="entry name" value="ACYL TRANSFERASE 4"/>
    <property type="match status" value="1"/>
</dbReference>
<dbReference type="AlphaFoldDB" id="A0A3L6Q5L7"/>
<dbReference type="Gene3D" id="3.30.559.10">
    <property type="entry name" value="Chloramphenicol acetyltransferase-like domain"/>
    <property type="match status" value="1"/>
</dbReference>
<dbReference type="Pfam" id="PF02458">
    <property type="entry name" value="Transferase"/>
    <property type="match status" value="1"/>
</dbReference>
<dbReference type="InterPro" id="IPR050898">
    <property type="entry name" value="Plant_acyltransferase"/>
</dbReference>
<keyword evidence="4" id="KW-1185">Reference proteome</keyword>
<comment type="similarity">
    <text evidence="1">Belongs to the plant acyltransferase family.</text>
</comment>
<protein>
    <submittedName>
        <fullName evidence="3">Benzyl alcohol O-benzoyltransferase-like</fullName>
    </submittedName>
</protein>
<gene>
    <name evidence="3" type="ORF">C2845_PM17G13690</name>
</gene>
<reference evidence="4" key="1">
    <citation type="journal article" date="2019" name="Nat. Commun.">
        <title>The genome of broomcorn millet.</title>
        <authorList>
            <person name="Zou C."/>
            <person name="Miki D."/>
            <person name="Li D."/>
            <person name="Tang Q."/>
            <person name="Xiao L."/>
            <person name="Rajput S."/>
            <person name="Deng P."/>
            <person name="Jia W."/>
            <person name="Huang R."/>
            <person name="Zhang M."/>
            <person name="Sun Y."/>
            <person name="Hu J."/>
            <person name="Fu X."/>
            <person name="Schnable P.S."/>
            <person name="Li F."/>
            <person name="Zhang H."/>
            <person name="Feng B."/>
            <person name="Zhu X."/>
            <person name="Liu R."/>
            <person name="Schnable J.C."/>
            <person name="Zhu J.-K."/>
            <person name="Zhang H."/>
        </authorList>
    </citation>
    <scope>NUCLEOTIDE SEQUENCE [LARGE SCALE GENOMIC DNA]</scope>
</reference>
<comment type="caution">
    <text evidence="3">The sequence shown here is derived from an EMBL/GenBank/DDBJ whole genome shotgun (WGS) entry which is preliminary data.</text>
</comment>
<name>A0A3L6Q5L7_PANMI</name>
<dbReference type="Proteomes" id="UP000275267">
    <property type="component" value="Unassembled WGS sequence"/>
</dbReference>
<evidence type="ECO:0000256" key="2">
    <source>
        <dbReference type="SAM" id="MobiDB-lite"/>
    </source>
</evidence>
<dbReference type="STRING" id="4540.A0A3L6Q5L7"/>
<accession>A0A3L6Q5L7</accession>
<organism evidence="3 4">
    <name type="scientific">Panicum miliaceum</name>
    <name type="common">Proso millet</name>
    <name type="synonym">Broomcorn millet</name>
    <dbReference type="NCBI Taxonomy" id="4540"/>
    <lineage>
        <taxon>Eukaryota</taxon>
        <taxon>Viridiplantae</taxon>
        <taxon>Streptophyta</taxon>
        <taxon>Embryophyta</taxon>
        <taxon>Tracheophyta</taxon>
        <taxon>Spermatophyta</taxon>
        <taxon>Magnoliopsida</taxon>
        <taxon>Liliopsida</taxon>
        <taxon>Poales</taxon>
        <taxon>Poaceae</taxon>
        <taxon>PACMAD clade</taxon>
        <taxon>Panicoideae</taxon>
        <taxon>Panicodae</taxon>
        <taxon>Paniceae</taxon>
        <taxon>Panicinae</taxon>
        <taxon>Panicum</taxon>
        <taxon>Panicum sect. Panicum</taxon>
    </lineage>
</organism>
<dbReference type="InterPro" id="IPR023213">
    <property type="entry name" value="CAT-like_dom_sf"/>
</dbReference>
<feature type="region of interest" description="Disordered" evidence="2">
    <location>
        <begin position="170"/>
        <end position="197"/>
    </location>
</feature>
<sequence>MAASRACDPPLDDLVFLDITVRSSLINRVRAEYDLVHSSHGRPSPSSCTTFEAVAAVLWQCRTRAITSPSSSSSPAVLSFAVNIRKHVGADDGYYGNGIAATGQKVISTVGAVTNGSVVDIIKAIKDAKDGIPDMLKRVPSSSDPSSSQQQLVDRYSMLAVSSWRNLGLDKPDFGSGNPARAVKQQADQKARAQMGK</sequence>
<evidence type="ECO:0000256" key="1">
    <source>
        <dbReference type="ARBA" id="ARBA00009861"/>
    </source>
</evidence>
<dbReference type="PANTHER" id="PTHR31147:SF61">
    <property type="entry name" value="ACYL TRANSFERASE 15"/>
    <property type="match status" value="1"/>
</dbReference>